<proteinExistence type="predicted"/>
<feature type="domain" description="EGF-like" evidence="2">
    <location>
        <begin position="1091"/>
        <end position="1120"/>
    </location>
</feature>
<feature type="domain" description="EGF-like" evidence="2">
    <location>
        <begin position="677"/>
        <end position="707"/>
    </location>
</feature>
<feature type="domain" description="EGF-like" evidence="2">
    <location>
        <begin position="865"/>
        <end position="897"/>
    </location>
</feature>
<feature type="domain" description="EGF-like" evidence="2">
    <location>
        <begin position="513"/>
        <end position="542"/>
    </location>
</feature>
<sequence>MIQYLISLTLVKGFCDYTCLTCQEVNTCLTCPSTRNLINQECYCKDSMIELQRIHSNQCFECNKSCRTCKYEQRNYCLTCYTENKRKPENGECVCEIDYQPLKNSQKCVPITQNAVLTEILEKSFEIDGPLKKLGTAFKYDNTILQNFQDTINTVKYQNEDNVKESIQIINHNKVIKDSQGRDLIQLQRENVFVLGTIISQQFIMIFDYGQDNVKVHDKYQTMKIYGENSYDVQIFQYSKQQTLLVQIGIQKKQLNSQIQESLVMSFLLSYKIDGFVDFLDYGQLEKLIDFAIQLIRFCNDPLCESCSFYYNKETCEVCKANTELDLVTKVCVCRGIKSPGGDQCYKKCNNSECVGCIEGVCIKCDSDCSTIIEKCDDGYYEQDQRCFQCPNQCTICQSETQCTSCIDNYYNDNEKCHQCVDPCKNCKSVSDCLSCIDGYFIEENRCLLCSVINECLICENSSQCRICKKGFYLNEQLGCSKCKQECLSCSSYNFCEQCIDGYFNNSIGDCRLCNGNCQVCPNSNQCNVCKIGYFVQQKICNNCDTNCTTCSESSSECYSCTKDKSLIQNKCVSCQPPCLTCINTITTCQSCINDNYYLESNACIQCISPCLRYTTTGLCKKCEKQCSSCCIECLTKSLPNGNCIYCQSQCNQCITNSSNCETCLNGYFMNGLNCQVCSQNCQTCYQSSTNCLSCKQGYYLNEGICNECDQNCQECISLEKCTKCKQNYILNQEQKCQLISCKDSQCITCYNEDSCAKCGISKYLSNNKCLPCSEYCKSCENKSDECLSCFQRYYLDQKQCLECDAKCATCTTTSYNCNECALYYFEKDGDCIKCSIFCRTCKENHENCTSCFNSSYLENNKCINCSDKIQSCIQCNNSSTCLKCQDEYYLENAKCYDCPFSCSKCISYNNCTECKTNAYSPSQGKCVKCPEKCKGSCQMISTTQIICKNGCSDGYYQKDGDCLKCSSPCRTCKDNATNCLSCITGHYYELVFNDSCHKCSSVTYDNCGNCETPDHSCAKCLVGYILTPTAKTCLICNDKCSCPQSQYYDWDLYTCQPCNQNCLSCIYSPSNCTQCTSSQFLDQDRQKCLECKPPCKSCSAIDLCTTCIDGYVQNNGICQTCHFDNCLECSNNKCTQCQTGYFKTQDFQCEKCSSNCLQCDSKQSCQQCNTNNNQIYLYNGICKSCTPPCLQCNQSECSQCPIAYYISSQNCQPCLSNCQICKSEIGCTLCLDSYYFDGINCNSCSNKFENCKTCTETQCLNCQNTFYLNTDYLCQKCLNPYCQSNCTQEQCQDCGEGCIKCNLDKICYSCLTNYYLEQGSCKSCHQFCLKCNYQECLQCQTGYYSEGKDCKKCISDCQICDKLNCYQCPDKYYIKNQECKKCQPNCLSCTENKCELCENDQFYPHENLCVKCQGQCLTCINKDQCTKCQQDYYYLDNSECKKCQDGCKNCNKDQCNLCEEQGYYLDETGQCFKCKQEQCLNCLKDKCTKCQQNEYFLSKDICQPCPSNCLTCINENQCSECKHGFILKNQLCQKECAINEYLDQDTCHQCSDGCEQCESKEICIICSSPLFLHDQTRTCQPQADSTTINVELIVFVTIAIILHSVIIHGLIQLFNCIFAPFIWFFN</sequence>
<feature type="domain" description="EGF-like" evidence="2">
    <location>
        <begin position="1244"/>
        <end position="1276"/>
    </location>
</feature>
<dbReference type="PANTHER" id="PTHR45756">
    <property type="entry name" value="PALMITOYLTRANSFERASE"/>
    <property type="match status" value="1"/>
</dbReference>
<feature type="domain" description="EGF-like" evidence="2">
    <location>
        <begin position="419"/>
        <end position="448"/>
    </location>
</feature>
<reference evidence="3" key="1">
    <citation type="submission" date="2021-01" db="EMBL/GenBank/DDBJ databases">
        <authorList>
            <consortium name="Genoscope - CEA"/>
            <person name="William W."/>
        </authorList>
    </citation>
    <scope>NUCLEOTIDE SEQUENCE</scope>
</reference>
<dbReference type="Proteomes" id="UP000692954">
    <property type="component" value="Unassembled WGS sequence"/>
</dbReference>
<feature type="domain" description="EGF-like" evidence="2">
    <location>
        <begin position="449"/>
        <end position="481"/>
    </location>
</feature>
<dbReference type="InterPro" id="IPR006212">
    <property type="entry name" value="Furin_repeat"/>
</dbReference>
<comment type="caution">
    <text evidence="3">The sequence shown here is derived from an EMBL/GenBank/DDBJ whole genome shotgun (WGS) entry which is preliminary data.</text>
</comment>
<dbReference type="InterPro" id="IPR053215">
    <property type="entry name" value="TKL_Ser/Thr_kinase"/>
</dbReference>
<protein>
    <recommendedName>
        <fullName evidence="2">EGF-like domain-containing protein</fullName>
    </recommendedName>
</protein>
<dbReference type="SMART" id="SM00181">
    <property type="entry name" value="EGF"/>
    <property type="match status" value="19"/>
</dbReference>
<feature type="domain" description="EGF-like" evidence="2">
    <location>
        <begin position="999"/>
        <end position="1035"/>
    </location>
</feature>
<keyword evidence="1" id="KW-1133">Transmembrane helix</keyword>
<evidence type="ECO:0000313" key="4">
    <source>
        <dbReference type="Proteomes" id="UP000692954"/>
    </source>
</evidence>
<organism evidence="3 4">
    <name type="scientific">Paramecium sonneborni</name>
    <dbReference type="NCBI Taxonomy" id="65129"/>
    <lineage>
        <taxon>Eukaryota</taxon>
        <taxon>Sar</taxon>
        <taxon>Alveolata</taxon>
        <taxon>Ciliophora</taxon>
        <taxon>Intramacronucleata</taxon>
        <taxon>Oligohymenophorea</taxon>
        <taxon>Peniculida</taxon>
        <taxon>Parameciidae</taxon>
        <taxon>Paramecium</taxon>
    </lineage>
</organism>
<feature type="domain" description="EGF-like" evidence="2">
    <location>
        <begin position="708"/>
        <end position="738"/>
    </location>
</feature>
<keyword evidence="4" id="KW-1185">Reference proteome</keyword>
<feature type="domain" description="EGF-like" evidence="2">
    <location>
        <begin position="646"/>
        <end position="676"/>
    </location>
</feature>
<name>A0A8S1RDX1_9CILI</name>
<feature type="domain" description="EGF-like" evidence="2">
    <location>
        <begin position="68"/>
        <end position="109"/>
    </location>
</feature>
<feature type="domain" description="EGF-like" evidence="2">
    <location>
        <begin position="965"/>
        <end position="998"/>
    </location>
</feature>
<dbReference type="SMART" id="SM00261">
    <property type="entry name" value="FU"/>
    <property type="match status" value="22"/>
</dbReference>
<dbReference type="OrthoDB" id="303913at2759"/>
<dbReference type="PANTHER" id="PTHR45756:SF1">
    <property type="entry name" value="PROTEIN KINASE DOMAIN CONTAINING PROTEIN"/>
    <property type="match status" value="1"/>
</dbReference>
<accession>A0A8S1RDX1</accession>
<feature type="domain" description="EGF-like" evidence="2">
    <location>
        <begin position="1214"/>
        <end position="1243"/>
    </location>
</feature>
<feature type="domain" description="EGF-like" evidence="2">
    <location>
        <begin position="929"/>
        <end position="964"/>
    </location>
</feature>
<feature type="domain" description="EGF-like" evidence="2">
    <location>
        <begin position="1412"/>
        <end position="1442"/>
    </location>
</feature>
<feature type="transmembrane region" description="Helical" evidence="1">
    <location>
        <begin position="1593"/>
        <end position="1626"/>
    </location>
</feature>
<dbReference type="InterPro" id="IPR000742">
    <property type="entry name" value="EGF"/>
</dbReference>
<keyword evidence="1" id="KW-0472">Membrane</keyword>
<feature type="domain" description="EGF-like" evidence="2">
    <location>
        <begin position="1505"/>
        <end position="1534"/>
    </location>
</feature>
<evidence type="ECO:0000259" key="2">
    <source>
        <dbReference type="SMART" id="SM00181"/>
    </source>
</evidence>
<feature type="domain" description="EGF-like" evidence="2">
    <location>
        <begin position="772"/>
        <end position="802"/>
    </location>
</feature>
<feature type="domain" description="EGF-like" evidence="2">
    <location>
        <begin position="574"/>
        <end position="605"/>
    </location>
</feature>
<evidence type="ECO:0000313" key="3">
    <source>
        <dbReference type="EMBL" id="CAD8124855.1"/>
    </source>
</evidence>
<dbReference type="EMBL" id="CAJJDN010000154">
    <property type="protein sequence ID" value="CAD8124855.1"/>
    <property type="molecule type" value="Genomic_DNA"/>
</dbReference>
<keyword evidence="1" id="KW-0812">Transmembrane</keyword>
<gene>
    <name evidence="3" type="ORF">PSON_ATCC_30995.1.T1540066</name>
</gene>
<feature type="domain" description="EGF-like" evidence="2">
    <location>
        <begin position="803"/>
        <end position="833"/>
    </location>
</feature>
<evidence type="ECO:0000256" key="1">
    <source>
        <dbReference type="SAM" id="Phobius"/>
    </source>
</evidence>